<evidence type="ECO:0000259" key="6">
    <source>
        <dbReference type="Pfam" id="PF00326"/>
    </source>
</evidence>
<dbReference type="Gene3D" id="3.40.50.1820">
    <property type="entry name" value="alpha/beta hydrolase"/>
    <property type="match status" value="1"/>
</dbReference>
<keyword evidence="3" id="KW-0378">Hydrolase</keyword>
<evidence type="ECO:0000256" key="5">
    <source>
        <dbReference type="SAM" id="MobiDB-lite"/>
    </source>
</evidence>
<sequence>MVLRQKLTPESFLEAPRRSAAVPSPSGRVAFFTVSTHTFVDDGNAPGTTTKELFLLDLSSGEWWPFAVRSSLSDGAKSLYDVSQGGDLAWVPRDESKEIQDNDVDELLWLQPSSSSSVPIGSTTIIIAAATYKPNEEPAWPQYVAGVVSAPISAIRLKALPDGTVALAVAGLVGQDGALFNEKAQPPSGSSARIYDTWQVRAWDQYIKPQAYAIWYSLLVRTGTPPQWQLASELHNALQHAPATRFEAPLGIYEFGSDSRDAYDIGAQGIVFAVCDPQPAKPQHTSCSEVYYVPLDSFAAPTAYKPSRIAVVPAGSSTGSPTGSPGSRNPPGVSANPRFSPDGTMLAFIWAPLACPADMRLFMGHIVSGAVHDVVATIVQPQDLTGGESTQDDRPVPDAFEFAPTGRSVFLHAHSCGRRSLFVMDLQAGARPRLVSGKRGSVGSFHVVRRAHQGQHNRDRLSTYAVLLSGSSFVESSFYQMADLTDNDRDTVFEPRVVSSATNDGSRFGLSYDLQVEEMYFEGGSGEGSEGRDGESNGQDSYCVQAWVIRPSLLDDDDDDSSHTFDDNGIQRKKRPLALLVHGGPEGAFNDEWHMRWNAAVWAAQGYIVVLPNITGSVGFGLAHTTRIYDNWGGSPYDDLVQCMAALRTVPDIDCSRAIVAGASYGGYMVAWLHGSPLGRAFSAAVCHDPVFSTEFMGLTSDFSDGIATFAGPGFSWENDERLARWNPARPDRLANWQTNAAPTLVVHSDRDYRCVVTEGQGVFRVLKFSGVPARYLNFPDESHFVTRPDNALVWHRVVFAWLRQWRDVRRRM</sequence>
<dbReference type="InterPro" id="IPR029058">
    <property type="entry name" value="AB_hydrolase_fold"/>
</dbReference>
<comment type="similarity">
    <text evidence="1">Belongs to the peptidase S9C family.</text>
</comment>
<name>A0ABP0BV40_9PEZI</name>
<dbReference type="Gene3D" id="2.120.10.30">
    <property type="entry name" value="TolB, C-terminal domain"/>
    <property type="match status" value="1"/>
</dbReference>
<dbReference type="EMBL" id="CAWUHC010000041">
    <property type="protein sequence ID" value="CAK7222921.1"/>
    <property type="molecule type" value="Genomic_DNA"/>
</dbReference>
<feature type="compositionally biased region" description="Low complexity" evidence="5">
    <location>
        <begin position="315"/>
        <end position="332"/>
    </location>
</feature>
<organism evidence="7 8">
    <name type="scientific">Sporothrix bragantina</name>
    <dbReference type="NCBI Taxonomy" id="671064"/>
    <lineage>
        <taxon>Eukaryota</taxon>
        <taxon>Fungi</taxon>
        <taxon>Dikarya</taxon>
        <taxon>Ascomycota</taxon>
        <taxon>Pezizomycotina</taxon>
        <taxon>Sordariomycetes</taxon>
        <taxon>Sordariomycetidae</taxon>
        <taxon>Ophiostomatales</taxon>
        <taxon>Ophiostomataceae</taxon>
        <taxon>Sporothrix</taxon>
    </lineage>
</organism>
<proteinExistence type="inferred from homology"/>
<reference evidence="7 8" key="1">
    <citation type="submission" date="2024-01" db="EMBL/GenBank/DDBJ databases">
        <authorList>
            <person name="Allen C."/>
            <person name="Tagirdzhanova G."/>
        </authorList>
    </citation>
    <scope>NUCLEOTIDE SEQUENCE [LARGE SCALE GENOMIC DNA]</scope>
</reference>
<dbReference type="InterPro" id="IPR011042">
    <property type="entry name" value="6-blade_b-propeller_TolB-like"/>
</dbReference>
<dbReference type="SUPFAM" id="SSF53474">
    <property type="entry name" value="alpha/beta-Hydrolases"/>
    <property type="match status" value="1"/>
</dbReference>
<protein>
    <recommendedName>
        <fullName evidence="4">Dipeptidyl-peptidase V</fullName>
    </recommendedName>
</protein>
<feature type="domain" description="Peptidase S9 prolyl oligopeptidase catalytic" evidence="6">
    <location>
        <begin position="593"/>
        <end position="806"/>
    </location>
</feature>
<evidence type="ECO:0000256" key="2">
    <source>
        <dbReference type="ARBA" id="ARBA00022729"/>
    </source>
</evidence>
<dbReference type="SUPFAM" id="SSF82171">
    <property type="entry name" value="DPP6 N-terminal domain-like"/>
    <property type="match status" value="1"/>
</dbReference>
<dbReference type="Proteomes" id="UP001642406">
    <property type="component" value="Unassembled WGS sequence"/>
</dbReference>
<dbReference type="PANTHER" id="PTHR42776:SF13">
    <property type="entry name" value="DIPEPTIDYL-PEPTIDASE 5"/>
    <property type="match status" value="1"/>
</dbReference>
<keyword evidence="8" id="KW-1185">Reference proteome</keyword>
<gene>
    <name evidence="7" type="ORF">SBRCBS47491_005028</name>
</gene>
<evidence type="ECO:0000256" key="4">
    <source>
        <dbReference type="ARBA" id="ARBA00032829"/>
    </source>
</evidence>
<dbReference type="PANTHER" id="PTHR42776">
    <property type="entry name" value="SERINE PEPTIDASE S9 FAMILY MEMBER"/>
    <property type="match status" value="1"/>
</dbReference>
<dbReference type="InterPro" id="IPR001375">
    <property type="entry name" value="Peptidase_S9_cat"/>
</dbReference>
<evidence type="ECO:0000256" key="1">
    <source>
        <dbReference type="ARBA" id="ARBA00010040"/>
    </source>
</evidence>
<feature type="region of interest" description="Disordered" evidence="5">
    <location>
        <begin position="315"/>
        <end position="337"/>
    </location>
</feature>
<dbReference type="Pfam" id="PF00326">
    <property type="entry name" value="Peptidase_S9"/>
    <property type="match status" value="1"/>
</dbReference>
<keyword evidence="2" id="KW-0732">Signal</keyword>
<comment type="caution">
    <text evidence="7">The sequence shown here is derived from an EMBL/GenBank/DDBJ whole genome shotgun (WGS) entry which is preliminary data.</text>
</comment>
<evidence type="ECO:0000313" key="8">
    <source>
        <dbReference type="Proteomes" id="UP001642406"/>
    </source>
</evidence>
<evidence type="ECO:0000313" key="7">
    <source>
        <dbReference type="EMBL" id="CAK7222921.1"/>
    </source>
</evidence>
<evidence type="ECO:0000256" key="3">
    <source>
        <dbReference type="ARBA" id="ARBA00022801"/>
    </source>
</evidence>
<accession>A0ABP0BV40</accession>